<organism evidence="9 10">
    <name type="scientific">Chlorella vulgaris</name>
    <name type="common">Green alga</name>
    <dbReference type="NCBI Taxonomy" id="3077"/>
    <lineage>
        <taxon>Eukaryota</taxon>
        <taxon>Viridiplantae</taxon>
        <taxon>Chlorophyta</taxon>
        <taxon>core chlorophytes</taxon>
        <taxon>Trebouxiophyceae</taxon>
        <taxon>Chlorellales</taxon>
        <taxon>Chlorellaceae</taxon>
        <taxon>Chlorella clade</taxon>
        <taxon>Chlorella</taxon>
    </lineage>
</organism>
<protein>
    <recommendedName>
        <fullName evidence="11">Equilibrative nucleoside transporter 4</fullName>
    </recommendedName>
</protein>
<keyword evidence="10" id="KW-1185">Reference proteome</keyword>
<feature type="transmembrane region" description="Helical" evidence="8">
    <location>
        <begin position="103"/>
        <end position="128"/>
    </location>
</feature>
<evidence type="ECO:0000313" key="9">
    <source>
        <dbReference type="EMBL" id="KAI3439033.1"/>
    </source>
</evidence>
<evidence type="ECO:0000256" key="6">
    <source>
        <dbReference type="ARBA" id="ARBA00023136"/>
    </source>
</evidence>
<dbReference type="Proteomes" id="UP001055712">
    <property type="component" value="Unassembled WGS sequence"/>
</dbReference>
<comment type="subcellular location">
    <subcellularLocation>
        <location evidence="1">Membrane</location>
        <topology evidence="1">Multi-pass membrane protein</topology>
    </subcellularLocation>
</comment>
<keyword evidence="4 8" id="KW-0812">Transmembrane</keyword>
<evidence type="ECO:0000256" key="1">
    <source>
        <dbReference type="ARBA" id="ARBA00004141"/>
    </source>
</evidence>
<reference evidence="9" key="1">
    <citation type="journal article" date="2019" name="Plant J.">
        <title>Chlorella vulgaris genome assembly and annotation reveals the molecular basis for metabolic acclimation to high light conditions.</title>
        <authorList>
            <person name="Cecchin M."/>
            <person name="Marcolungo L."/>
            <person name="Rossato M."/>
            <person name="Girolomoni L."/>
            <person name="Cosentino E."/>
            <person name="Cuine S."/>
            <person name="Li-Beisson Y."/>
            <person name="Delledonne M."/>
            <person name="Ballottari M."/>
        </authorList>
    </citation>
    <scope>NUCLEOTIDE SEQUENCE</scope>
    <source>
        <strain evidence="9">211/11P</strain>
    </source>
</reference>
<keyword evidence="5 8" id="KW-1133">Transmembrane helix</keyword>
<reference evidence="9" key="2">
    <citation type="submission" date="2020-11" db="EMBL/GenBank/DDBJ databases">
        <authorList>
            <person name="Cecchin M."/>
            <person name="Marcolungo L."/>
            <person name="Rossato M."/>
            <person name="Girolomoni L."/>
            <person name="Cosentino E."/>
            <person name="Cuine S."/>
            <person name="Li-Beisson Y."/>
            <person name="Delledonne M."/>
            <person name="Ballottari M."/>
        </authorList>
    </citation>
    <scope>NUCLEOTIDE SEQUENCE</scope>
    <source>
        <strain evidence="9">211/11P</strain>
        <tissue evidence="9">Whole cell</tissue>
    </source>
</reference>
<evidence type="ECO:0008006" key="11">
    <source>
        <dbReference type="Google" id="ProtNLM"/>
    </source>
</evidence>
<dbReference type="Pfam" id="PF01733">
    <property type="entry name" value="Nucleoside_tran"/>
    <property type="match status" value="2"/>
</dbReference>
<comment type="caution">
    <text evidence="9">The sequence shown here is derived from an EMBL/GenBank/DDBJ whole genome shotgun (WGS) entry which is preliminary data.</text>
</comment>
<feature type="region of interest" description="Disordered" evidence="7">
    <location>
        <begin position="303"/>
        <end position="329"/>
    </location>
</feature>
<evidence type="ECO:0000313" key="10">
    <source>
        <dbReference type="Proteomes" id="UP001055712"/>
    </source>
</evidence>
<sequence length="508" mass="53474">MLVQRRTPNDPAYWCFLLLGAGTLFPWNVLITAADFWEARYPGKHTDRLLTVCYLPTNLIVIAAMVHWHGRIRTRLRITAGLLGFTLALVGVVWIDVLPPSDASLAAVLLLVALCGVCDGLAQGALFGEVALLPPRYTQALVAGTAASGVVVSLLRIITKATLPDTEAGLRRSATIYFCIGAAVCAACTIVYAQVLPRMASMRQHRQAALEAALRDASSVVCAENGGTAGWKLAAASLEQQGELSPPLPPQQQQRQQPDLELSFEDRSAVALQDSQQLYPGGSSPCRDSDTLSALHSPDQALLHNQRGFSSSTSGGLTGGSPRRRHQLGSLRGAVGGSDVACSASRPETWTVLPQIWQLAAALVLIYTVTLSIFPGVLAEDVHSAELGSWYPVALLTAFNIADFIGKTVPSMAALRLRSQRAILVTTLSRALFIPAFHFAAVGGAGPAVIGLLAVLLGLSNGYLTAVSMMLGPAAVPPAAAEVAGNLMVLCLIAGLCIGAAGSFVWLM</sequence>
<dbReference type="OrthoDB" id="1856718at2759"/>
<keyword evidence="3" id="KW-0813">Transport</keyword>
<evidence type="ECO:0000256" key="7">
    <source>
        <dbReference type="SAM" id="MobiDB-lite"/>
    </source>
</evidence>
<evidence type="ECO:0000256" key="4">
    <source>
        <dbReference type="ARBA" id="ARBA00022692"/>
    </source>
</evidence>
<accession>A0A9D4U031</accession>
<evidence type="ECO:0000256" key="8">
    <source>
        <dbReference type="SAM" id="Phobius"/>
    </source>
</evidence>
<proteinExistence type="inferred from homology"/>
<dbReference type="GO" id="GO:0005337">
    <property type="term" value="F:nucleoside transmembrane transporter activity"/>
    <property type="evidence" value="ECO:0007669"/>
    <property type="project" value="InterPro"/>
</dbReference>
<dbReference type="InterPro" id="IPR036259">
    <property type="entry name" value="MFS_trans_sf"/>
</dbReference>
<feature type="transmembrane region" description="Helical" evidence="8">
    <location>
        <begin position="483"/>
        <end position="507"/>
    </location>
</feature>
<name>A0A9D4U031_CHLVU</name>
<dbReference type="PIRSF" id="PIRSF016379">
    <property type="entry name" value="ENT"/>
    <property type="match status" value="1"/>
</dbReference>
<dbReference type="SUPFAM" id="SSF103473">
    <property type="entry name" value="MFS general substrate transporter"/>
    <property type="match status" value="1"/>
</dbReference>
<feature type="region of interest" description="Disordered" evidence="7">
    <location>
        <begin position="240"/>
        <end position="261"/>
    </location>
</feature>
<feature type="transmembrane region" description="Helical" evidence="8">
    <location>
        <begin position="49"/>
        <end position="66"/>
    </location>
</feature>
<dbReference type="GO" id="GO:0005886">
    <property type="term" value="C:plasma membrane"/>
    <property type="evidence" value="ECO:0007669"/>
    <property type="project" value="TreeGrafter"/>
</dbReference>
<feature type="transmembrane region" description="Helical" evidence="8">
    <location>
        <begin position="140"/>
        <end position="159"/>
    </location>
</feature>
<dbReference type="InterPro" id="IPR002259">
    <property type="entry name" value="Eqnu_transpt"/>
</dbReference>
<feature type="transmembrane region" description="Helical" evidence="8">
    <location>
        <begin position="356"/>
        <end position="378"/>
    </location>
</feature>
<dbReference type="EMBL" id="SIDB01000001">
    <property type="protein sequence ID" value="KAI3439033.1"/>
    <property type="molecule type" value="Genomic_DNA"/>
</dbReference>
<gene>
    <name evidence="9" type="ORF">D9Q98_001443</name>
</gene>
<dbReference type="AlphaFoldDB" id="A0A9D4U031"/>
<feature type="transmembrane region" description="Helical" evidence="8">
    <location>
        <begin position="390"/>
        <end position="410"/>
    </location>
</feature>
<comment type="similarity">
    <text evidence="2">Belongs to the SLC29A/ENT transporter (TC 2.A.57) family.</text>
</comment>
<feature type="transmembrane region" description="Helical" evidence="8">
    <location>
        <begin position="12"/>
        <end position="37"/>
    </location>
</feature>
<feature type="transmembrane region" description="Helical" evidence="8">
    <location>
        <begin position="78"/>
        <end position="97"/>
    </location>
</feature>
<keyword evidence="6 8" id="KW-0472">Membrane</keyword>
<dbReference type="PANTHER" id="PTHR10332">
    <property type="entry name" value="EQUILIBRATIVE NUCLEOSIDE TRANSPORTER"/>
    <property type="match status" value="1"/>
</dbReference>
<evidence type="ECO:0000256" key="5">
    <source>
        <dbReference type="ARBA" id="ARBA00022989"/>
    </source>
</evidence>
<evidence type="ECO:0000256" key="3">
    <source>
        <dbReference type="ARBA" id="ARBA00022448"/>
    </source>
</evidence>
<feature type="transmembrane region" description="Helical" evidence="8">
    <location>
        <begin position="174"/>
        <end position="196"/>
    </location>
</feature>
<evidence type="ECO:0000256" key="2">
    <source>
        <dbReference type="ARBA" id="ARBA00007965"/>
    </source>
</evidence>
<dbReference type="PANTHER" id="PTHR10332:SF10">
    <property type="entry name" value="EQUILIBRATIVE NUCLEOSIDE TRANSPORTER 4"/>
    <property type="match status" value="1"/>
</dbReference>